<evidence type="ECO:0008006" key="3">
    <source>
        <dbReference type="Google" id="ProtNLM"/>
    </source>
</evidence>
<dbReference type="STRING" id="929713.NIASO_08750"/>
<evidence type="ECO:0000313" key="1">
    <source>
        <dbReference type="EMBL" id="AHF15226.1"/>
    </source>
</evidence>
<dbReference type="AlphaFoldDB" id="W0F1M6"/>
<proteinExistence type="predicted"/>
<gene>
    <name evidence="1" type="ORF">NIASO_08750</name>
</gene>
<protein>
    <recommendedName>
        <fullName evidence="3">GLPGLI family protein</fullName>
    </recommendedName>
</protein>
<dbReference type="NCBIfam" id="TIGR01200">
    <property type="entry name" value="GLPGLI"/>
    <property type="match status" value="1"/>
</dbReference>
<reference evidence="1 2" key="1">
    <citation type="submission" date="2013-12" db="EMBL/GenBank/DDBJ databases">
        <authorList>
            <consortium name="DOE Joint Genome Institute"/>
            <person name="Eisen J."/>
            <person name="Huntemann M."/>
            <person name="Han J."/>
            <person name="Chen A."/>
            <person name="Kyrpides N."/>
            <person name="Mavromatis K."/>
            <person name="Markowitz V."/>
            <person name="Palaniappan K."/>
            <person name="Ivanova N."/>
            <person name="Schaumberg A."/>
            <person name="Pati A."/>
            <person name="Liolios K."/>
            <person name="Nordberg H.P."/>
            <person name="Cantor M.N."/>
            <person name="Hua S.X."/>
            <person name="Woyke T."/>
        </authorList>
    </citation>
    <scope>NUCLEOTIDE SEQUENCE [LARGE SCALE GENOMIC DNA]</scope>
    <source>
        <strain evidence="2">DSM 19437</strain>
    </source>
</reference>
<organism evidence="1 2">
    <name type="scientific">Niabella soli DSM 19437</name>
    <dbReference type="NCBI Taxonomy" id="929713"/>
    <lineage>
        <taxon>Bacteria</taxon>
        <taxon>Pseudomonadati</taxon>
        <taxon>Bacteroidota</taxon>
        <taxon>Chitinophagia</taxon>
        <taxon>Chitinophagales</taxon>
        <taxon>Chitinophagaceae</taxon>
        <taxon>Niabella</taxon>
    </lineage>
</organism>
<dbReference type="InterPro" id="IPR005901">
    <property type="entry name" value="GLPGLI"/>
</dbReference>
<sequence>MFFFVIVATNHAQKFITSGTVEYEVKTNIKKGLEGEDDMWSRALIDKIPAFTVNYYSYSFTDNKGLYKFDRTGDKQKISSWLTGVEEDNIWYNDYQAHKYSNLITIDNYNIVEGDEKKIKWKLSPSETTVIAGFNCRKASAILFDSVYVFAYYTEEIPISGGPMNMHGLPGLILGLTIPRLYSSWIATSLKLDVTTPVAPPVKGKKVTETFVINALKEYGKRWTGGDKFTNKLIWRTFL</sequence>
<dbReference type="Pfam" id="PF09697">
    <property type="entry name" value="Porph_ging"/>
    <property type="match status" value="1"/>
</dbReference>
<accession>W0F1M6</accession>
<dbReference type="HOGENOM" id="CLU_085659_1_0_10"/>
<keyword evidence="2" id="KW-1185">Reference proteome</keyword>
<dbReference type="KEGG" id="nso:NIASO_08750"/>
<dbReference type="Proteomes" id="UP000003586">
    <property type="component" value="Chromosome"/>
</dbReference>
<dbReference type="EMBL" id="CP007035">
    <property type="protein sequence ID" value="AHF15226.1"/>
    <property type="molecule type" value="Genomic_DNA"/>
</dbReference>
<name>W0F1M6_9BACT</name>
<evidence type="ECO:0000313" key="2">
    <source>
        <dbReference type="Proteomes" id="UP000003586"/>
    </source>
</evidence>